<dbReference type="RefSeq" id="WP_272737292.1">
    <property type="nucleotide sequence ID" value="NZ_CP116942.1"/>
</dbReference>
<dbReference type="EMBL" id="CP116942">
    <property type="protein sequence ID" value="WCO67772.1"/>
    <property type="molecule type" value="Genomic_DNA"/>
</dbReference>
<dbReference type="Pfam" id="PF01738">
    <property type="entry name" value="DLH"/>
    <property type="match status" value="1"/>
</dbReference>
<dbReference type="AlphaFoldDB" id="A0AAE9YFU9"/>
<dbReference type="PANTHER" id="PTHR46623">
    <property type="entry name" value="CARBOXYMETHYLENEBUTENOLIDASE-RELATED"/>
    <property type="match status" value="1"/>
</dbReference>
<dbReference type="InterPro" id="IPR051049">
    <property type="entry name" value="Dienelactone_hydrolase-like"/>
</dbReference>
<accession>A0AAE9YFU9</accession>
<dbReference type="InterPro" id="IPR002925">
    <property type="entry name" value="Dienelactn_hydro"/>
</dbReference>
<evidence type="ECO:0000313" key="3">
    <source>
        <dbReference type="Proteomes" id="UP001216390"/>
    </source>
</evidence>
<dbReference type="Gene3D" id="3.40.50.1820">
    <property type="entry name" value="alpha/beta hydrolase"/>
    <property type="match status" value="1"/>
</dbReference>
<keyword evidence="2" id="KW-0378">Hydrolase</keyword>
<reference evidence="2" key="1">
    <citation type="submission" date="2023-01" db="EMBL/GenBank/DDBJ databases">
        <title>The diversity of Class Acidimicrobiia in South China Sea sediment environments and the proposal of Iamia marina sp. nov., a novel species of the genus Iamia.</title>
        <authorList>
            <person name="He Y."/>
            <person name="Tian X."/>
        </authorList>
    </citation>
    <scope>NUCLEOTIDE SEQUENCE</scope>
    <source>
        <strain evidence="2">DSM 19957</strain>
    </source>
</reference>
<dbReference type="GO" id="GO:0016787">
    <property type="term" value="F:hydrolase activity"/>
    <property type="evidence" value="ECO:0007669"/>
    <property type="project" value="UniProtKB-KW"/>
</dbReference>
<feature type="domain" description="Dienelactone hydrolase" evidence="1">
    <location>
        <begin position="18"/>
        <end position="214"/>
    </location>
</feature>
<name>A0AAE9YFU9_9ACTN</name>
<proteinExistence type="predicted"/>
<protein>
    <submittedName>
        <fullName evidence="2">Dienelactone hydrolase family protein</fullName>
    </submittedName>
</protein>
<organism evidence="2 3">
    <name type="scientific">Iamia majanohamensis</name>
    <dbReference type="NCBI Taxonomy" id="467976"/>
    <lineage>
        <taxon>Bacteria</taxon>
        <taxon>Bacillati</taxon>
        <taxon>Actinomycetota</taxon>
        <taxon>Acidimicrobiia</taxon>
        <taxon>Acidimicrobiales</taxon>
        <taxon>Iamiaceae</taxon>
        <taxon>Iamia</taxon>
    </lineage>
</organism>
<dbReference type="InterPro" id="IPR029058">
    <property type="entry name" value="AB_hydrolase_fold"/>
</dbReference>
<dbReference type="SUPFAM" id="SSF53474">
    <property type="entry name" value="alpha/beta-Hydrolases"/>
    <property type="match status" value="1"/>
</dbReference>
<dbReference type="Proteomes" id="UP001216390">
    <property type="component" value="Chromosome"/>
</dbReference>
<evidence type="ECO:0000313" key="2">
    <source>
        <dbReference type="EMBL" id="WCO67772.1"/>
    </source>
</evidence>
<sequence length="215" mass="22146">MASTLPSGTPVHVARTPGAGRGLVIVPDIGGLRPLFTEMADALAAEQGWSVATFEPWPGREDLTLEERLAAVGSLDDDALQADVAAAADALEVEPVGVIGFCMGGMVALKAAAAGRVDRAVSFYGMVRLPEHWATATMGEPLDALAGGAAPVLCLVGTDDPWVPEADAAALEATGAEVVRYPGADHGFVHDPDRPAHRPDDAADAWARMLSFLGG</sequence>
<evidence type="ECO:0000259" key="1">
    <source>
        <dbReference type="Pfam" id="PF01738"/>
    </source>
</evidence>
<keyword evidence="3" id="KW-1185">Reference proteome</keyword>
<dbReference type="PANTHER" id="PTHR46623:SF6">
    <property type="entry name" value="ALPHA_BETA-HYDROLASES SUPERFAMILY PROTEIN"/>
    <property type="match status" value="1"/>
</dbReference>
<gene>
    <name evidence="2" type="ORF">PO878_03415</name>
</gene>
<dbReference type="KEGG" id="ima:PO878_03415"/>